<evidence type="ECO:0000313" key="5">
    <source>
        <dbReference type="Proteomes" id="UP000298663"/>
    </source>
</evidence>
<feature type="transmembrane region" description="Helical" evidence="1">
    <location>
        <begin position="42"/>
        <end position="70"/>
    </location>
</feature>
<keyword evidence="1" id="KW-1133">Transmembrane helix</keyword>
<keyword evidence="2" id="KW-0732">Signal</keyword>
<dbReference type="EMBL" id="AZBU02000002">
    <property type="protein sequence ID" value="TKR96237.1"/>
    <property type="molecule type" value="Genomic_DNA"/>
</dbReference>
<reference evidence="3 5" key="2">
    <citation type="journal article" date="2015" name="Genome Biol.">
        <title>Comparative genomics of Steinernema reveals deeply conserved gene regulatory networks.</title>
        <authorList>
            <person name="Dillman A.R."/>
            <person name="Macchietto M."/>
            <person name="Porter C.F."/>
            <person name="Rogers A."/>
            <person name="Williams B."/>
            <person name="Antoshechkin I."/>
            <person name="Lee M.M."/>
            <person name="Goodwin Z."/>
            <person name="Lu X."/>
            <person name="Lewis E.E."/>
            <person name="Goodrich-Blair H."/>
            <person name="Stock S.P."/>
            <person name="Adams B.J."/>
            <person name="Sternberg P.W."/>
            <person name="Mortazavi A."/>
        </authorList>
    </citation>
    <scope>NUCLEOTIDE SEQUENCE [LARGE SCALE GENOMIC DNA]</scope>
    <source>
        <strain evidence="3 5">ALL</strain>
    </source>
</reference>
<reference evidence="3" key="1">
    <citation type="submission" date="2013-11" db="EMBL/GenBank/DDBJ databases">
        <authorList>
            <person name="Sternberg P."/>
            <person name="Dillman A."/>
            <person name="Macchietto M."/>
        </authorList>
    </citation>
    <scope>NUCLEOTIDE SEQUENCE</scope>
    <source>
        <strain evidence="3">ALL</strain>
    </source>
</reference>
<keyword evidence="1" id="KW-0472">Membrane</keyword>
<proteinExistence type="predicted"/>
<evidence type="ECO:0008006" key="6">
    <source>
        <dbReference type="Google" id="ProtNLM"/>
    </source>
</evidence>
<keyword evidence="5" id="KW-1185">Reference proteome</keyword>
<accession>A0A4U5PHW0</accession>
<keyword evidence="1" id="KW-0812">Transmembrane</keyword>
<gene>
    <name evidence="3" type="ORF">L596_010286</name>
    <name evidence="4" type="ORF">L596_010288</name>
</gene>
<sequence length="99" mass="11497">MFLAVLFSLYFVSTVAYDFDVLDQQHVESLYWFQQLDGSEDILLLLLCFVVQLVIIAFGWNVVWIVVAVVRSRKKKLKATETKKKLKNGVKDARLKKTE</sequence>
<evidence type="ECO:0000256" key="1">
    <source>
        <dbReference type="SAM" id="Phobius"/>
    </source>
</evidence>
<evidence type="ECO:0000313" key="4">
    <source>
        <dbReference type="EMBL" id="TKR96239.1"/>
    </source>
</evidence>
<protein>
    <recommendedName>
        <fullName evidence="6">Transmembrane protein 18</fullName>
    </recommendedName>
</protein>
<dbReference type="Proteomes" id="UP000298663">
    <property type="component" value="Unassembled WGS sequence"/>
</dbReference>
<evidence type="ECO:0000256" key="2">
    <source>
        <dbReference type="SAM" id="SignalP"/>
    </source>
</evidence>
<reference evidence="3" key="3">
    <citation type="journal article" date="2019" name="G3 (Bethesda)">
        <title>Hybrid Assembly of the Genome of the Entomopathogenic Nematode Steinernema carpocapsae Identifies the X-Chromosome.</title>
        <authorList>
            <person name="Serra L."/>
            <person name="Macchietto M."/>
            <person name="Macias-Munoz A."/>
            <person name="McGill C.J."/>
            <person name="Rodriguez I.M."/>
            <person name="Rodriguez B."/>
            <person name="Murad R."/>
            <person name="Mortazavi A."/>
        </authorList>
    </citation>
    <scope>NUCLEOTIDE SEQUENCE</scope>
    <source>
        <strain evidence="3">ALL</strain>
    </source>
</reference>
<comment type="caution">
    <text evidence="3">The sequence shown here is derived from an EMBL/GenBank/DDBJ whole genome shotgun (WGS) entry which is preliminary data.</text>
</comment>
<evidence type="ECO:0000313" key="3">
    <source>
        <dbReference type="EMBL" id="TKR96237.1"/>
    </source>
</evidence>
<name>A0A4U5PHW0_STECR</name>
<feature type="chain" id="PRO_5036124456" description="Transmembrane protein 18" evidence="2">
    <location>
        <begin position="17"/>
        <end position="99"/>
    </location>
</feature>
<dbReference type="EMBL" id="AZBU02000002">
    <property type="protein sequence ID" value="TKR96239.1"/>
    <property type="molecule type" value="Genomic_DNA"/>
</dbReference>
<organism evidence="3 5">
    <name type="scientific">Steinernema carpocapsae</name>
    <name type="common">Entomopathogenic nematode</name>
    <dbReference type="NCBI Taxonomy" id="34508"/>
    <lineage>
        <taxon>Eukaryota</taxon>
        <taxon>Metazoa</taxon>
        <taxon>Ecdysozoa</taxon>
        <taxon>Nematoda</taxon>
        <taxon>Chromadorea</taxon>
        <taxon>Rhabditida</taxon>
        <taxon>Tylenchina</taxon>
        <taxon>Panagrolaimomorpha</taxon>
        <taxon>Strongyloidoidea</taxon>
        <taxon>Steinernematidae</taxon>
        <taxon>Steinernema</taxon>
    </lineage>
</organism>
<dbReference type="AlphaFoldDB" id="A0A4U5PHW0"/>
<feature type="signal peptide" evidence="2">
    <location>
        <begin position="1"/>
        <end position="16"/>
    </location>
</feature>